<evidence type="ECO:0000256" key="1">
    <source>
        <dbReference type="ARBA" id="ARBA00023054"/>
    </source>
</evidence>
<name>A0A0S4JVM0_BODSA</name>
<feature type="compositionally biased region" description="Low complexity" evidence="3">
    <location>
        <begin position="39"/>
        <end position="53"/>
    </location>
</feature>
<dbReference type="AlphaFoldDB" id="A0A0S4JVM0"/>
<evidence type="ECO:0000313" key="5">
    <source>
        <dbReference type="Proteomes" id="UP000051952"/>
    </source>
</evidence>
<feature type="compositionally biased region" description="Polar residues" evidence="3">
    <location>
        <begin position="159"/>
        <end position="175"/>
    </location>
</feature>
<gene>
    <name evidence="4" type="ORF">BSAL_47430</name>
</gene>
<feature type="region of interest" description="Disordered" evidence="3">
    <location>
        <begin position="291"/>
        <end position="313"/>
    </location>
</feature>
<evidence type="ECO:0000256" key="3">
    <source>
        <dbReference type="SAM" id="MobiDB-lite"/>
    </source>
</evidence>
<evidence type="ECO:0000256" key="2">
    <source>
        <dbReference type="SAM" id="Coils"/>
    </source>
</evidence>
<feature type="region of interest" description="Disordered" evidence="3">
    <location>
        <begin position="158"/>
        <end position="179"/>
    </location>
</feature>
<reference evidence="5" key="1">
    <citation type="submission" date="2015-09" db="EMBL/GenBank/DDBJ databases">
        <authorList>
            <consortium name="Pathogen Informatics"/>
        </authorList>
    </citation>
    <scope>NUCLEOTIDE SEQUENCE [LARGE SCALE GENOMIC DNA]</scope>
    <source>
        <strain evidence="5">Lake Konstanz</strain>
    </source>
</reference>
<feature type="coiled-coil region" evidence="2">
    <location>
        <begin position="116"/>
        <end position="150"/>
    </location>
</feature>
<organism evidence="4 5">
    <name type="scientific">Bodo saltans</name>
    <name type="common">Flagellated protozoan</name>
    <dbReference type="NCBI Taxonomy" id="75058"/>
    <lineage>
        <taxon>Eukaryota</taxon>
        <taxon>Discoba</taxon>
        <taxon>Euglenozoa</taxon>
        <taxon>Kinetoplastea</taxon>
        <taxon>Metakinetoplastina</taxon>
        <taxon>Eubodonida</taxon>
        <taxon>Bodonidae</taxon>
        <taxon>Bodo</taxon>
    </lineage>
</organism>
<feature type="coiled-coil region" evidence="2">
    <location>
        <begin position="318"/>
        <end position="395"/>
    </location>
</feature>
<sequence>MRNSRGASSLHPTTAPRTGPRAASPRGAQPQHQRPSTQSRPSIVSSMSSSGASPNQWASPIVADRHADATLVSSSSLLAGGGSGDRTEDLQHHLTYTQEVLRKYKQYVETKIMEQLRQSQRTVEVLQLDCQRVERERDRLMESLSAKNAELEARKSAMNEFTSKLSSEAQQGSQKQAEHLTDLERRHAEQVNTLRKTIETLQSDATQAQSLQTALSRRDEEVKRLRQSIAESSNRTAWMQHDHAAYSEISHDVVEASAGLFDFFNTVTSAVGDQLLRTTNLPDQSVLGEVRDLPPLENSSPSASRGSGGMGGTQQFSAQSIAIQVKSFREQLQVAQREVVVMLRVLLEAHMSAIGAYEDTLTDADKERTLFRRRMEELEEDRALERKKWEALLEEHKLKSVLAQTPASQLYGMSGRQSVLANGSVDVASLLIQGDTTTSSPARRPRHISTGSQTVIDVAVFTAVTAPQQPGGSAALSPAGPPPPAAVAGAVPVATYNRLLHEVARLQEDNNELRSHVHLLDNQRRRFLGFVNNDAITTKIANTIQHGNSSIMQFL</sequence>
<accession>A0A0S4JVM0</accession>
<dbReference type="VEuPathDB" id="TriTrypDB:BSAL_47430"/>
<feature type="region of interest" description="Disordered" evidence="3">
    <location>
        <begin position="1"/>
        <end position="57"/>
    </location>
</feature>
<dbReference type="GO" id="GO:0005856">
    <property type="term" value="C:cytoskeleton"/>
    <property type="evidence" value="ECO:0007669"/>
    <property type="project" value="TreeGrafter"/>
</dbReference>
<dbReference type="OMA" id="VETKIME"/>
<dbReference type="EMBL" id="CYKH01002228">
    <property type="protein sequence ID" value="CUG94287.1"/>
    <property type="molecule type" value="Genomic_DNA"/>
</dbReference>
<proteinExistence type="predicted"/>
<keyword evidence="5" id="KW-1185">Reference proteome</keyword>
<dbReference type="Proteomes" id="UP000051952">
    <property type="component" value="Unassembled WGS sequence"/>
</dbReference>
<keyword evidence="1 2" id="KW-0175">Coiled coil</keyword>
<protein>
    <submittedName>
        <fullName evidence="4">Uncharacterized protein</fullName>
    </submittedName>
</protein>
<feature type="coiled-coil region" evidence="2">
    <location>
        <begin position="496"/>
        <end position="523"/>
    </location>
</feature>
<dbReference type="PANTHER" id="PTHR32083">
    <property type="entry name" value="CILIA AND FLAGELLA-ASSOCIATED PROTEIN 58-RELATED"/>
    <property type="match status" value="1"/>
</dbReference>
<evidence type="ECO:0000313" key="4">
    <source>
        <dbReference type="EMBL" id="CUG94287.1"/>
    </source>
</evidence>
<dbReference type="PANTHER" id="PTHR32083:SF48">
    <property type="entry name" value="TRANS-GOLGI NETWORK-LOCALIZED SYP41-INTERACTING PROTEIN 1"/>
    <property type="match status" value="1"/>
</dbReference>
<feature type="compositionally biased region" description="Polar residues" evidence="3">
    <location>
        <begin position="1"/>
        <end position="16"/>
    </location>
</feature>